<proteinExistence type="inferred from homology"/>
<comment type="subcellular location">
    <subcellularLocation>
        <location evidence="1">Mitochondrion</location>
    </subcellularLocation>
</comment>
<dbReference type="Pfam" id="PF01476">
    <property type="entry name" value="LysM"/>
    <property type="match status" value="1"/>
</dbReference>
<dbReference type="PANTHER" id="PTHR23354">
    <property type="entry name" value="NUCLEOLAR PROTEIN 7/ESTROGEN RECEPTOR COACTIVATOR-RELATED"/>
    <property type="match status" value="1"/>
</dbReference>
<feature type="compositionally biased region" description="Polar residues" evidence="6">
    <location>
        <begin position="355"/>
        <end position="368"/>
    </location>
</feature>
<feature type="compositionally biased region" description="Basic and acidic residues" evidence="6">
    <location>
        <begin position="343"/>
        <end position="353"/>
    </location>
</feature>
<evidence type="ECO:0000313" key="9">
    <source>
        <dbReference type="EMBL" id="TKR69554.1"/>
    </source>
</evidence>
<evidence type="ECO:0000256" key="1">
    <source>
        <dbReference type="ARBA" id="ARBA00004173"/>
    </source>
</evidence>
<dbReference type="Proteomes" id="UP000298663">
    <property type="component" value="Unassembled WGS sequence"/>
</dbReference>
<gene>
    <name evidence="9" type="ORF">L596_021697</name>
</gene>
<feature type="compositionally biased region" description="Polar residues" evidence="6">
    <location>
        <begin position="375"/>
        <end position="386"/>
    </location>
</feature>
<dbReference type="GO" id="GO:0006979">
    <property type="term" value="P:response to oxidative stress"/>
    <property type="evidence" value="ECO:0007669"/>
    <property type="project" value="TreeGrafter"/>
</dbReference>
<evidence type="ECO:0000256" key="6">
    <source>
        <dbReference type="SAM" id="MobiDB-lite"/>
    </source>
</evidence>
<feature type="region of interest" description="Disordered" evidence="6">
    <location>
        <begin position="213"/>
        <end position="274"/>
    </location>
</feature>
<evidence type="ECO:0000256" key="5">
    <source>
        <dbReference type="SAM" id="Coils"/>
    </source>
</evidence>
<dbReference type="Gene3D" id="3.10.350.10">
    <property type="entry name" value="LysM domain"/>
    <property type="match status" value="1"/>
</dbReference>
<dbReference type="SUPFAM" id="SSF54106">
    <property type="entry name" value="LysM domain"/>
    <property type="match status" value="1"/>
</dbReference>
<feature type="region of interest" description="Disordered" evidence="6">
    <location>
        <begin position="342"/>
        <end position="386"/>
    </location>
</feature>
<comment type="similarity">
    <text evidence="2">Belongs to the OXR1 family.</text>
</comment>
<dbReference type="PANTHER" id="PTHR23354:SF62">
    <property type="entry name" value="MUSTARD, ISOFORM V"/>
    <property type="match status" value="1"/>
</dbReference>
<protein>
    <recommendedName>
        <fullName evidence="4">Oxidation resistance protein 1</fullName>
    </recommendedName>
</protein>
<name>A0A4U5MJK3_STECR</name>
<comment type="caution">
    <text evidence="9">The sequence shown here is derived from an EMBL/GenBank/DDBJ whole genome shotgun (WGS) entry which is preliminary data.</text>
</comment>
<dbReference type="InterPro" id="IPR006571">
    <property type="entry name" value="TLDc_dom"/>
</dbReference>
<dbReference type="InterPro" id="IPR036779">
    <property type="entry name" value="LysM_dom_sf"/>
</dbReference>
<feature type="domain" description="LysM" evidence="7">
    <location>
        <begin position="1"/>
        <end position="44"/>
    </location>
</feature>
<evidence type="ECO:0000313" key="10">
    <source>
        <dbReference type="Proteomes" id="UP000298663"/>
    </source>
</evidence>
<evidence type="ECO:0000256" key="3">
    <source>
        <dbReference type="ARBA" id="ARBA00023128"/>
    </source>
</evidence>
<dbReference type="OrthoDB" id="26679at2759"/>
<dbReference type="GO" id="GO:0005739">
    <property type="term" value="C:mitochondrion"/>
    <property type="evidence" value="ECO:0007669"/>
    <property type="project" value="UniProtKB-SubCell"/>
</dbReference>
<dbReference type="EMBL" id="AZBU02000007">
    <property type="protein sequence ID" value="TKR69554.1"/>
    <property type="molecule type" value="Genomic_DNA"/>
</dbReference>
<reference evidence="9 10" key="1">
    <citation type="journal article" date="2015" name="Genome Biol.">
        <title>Comparative genomics of Steinernema reveals deeply conserved gene regulatory networks.</title>
        <authorList>
            <person name="Dillman A.R."/>
            <person name="Macchietto M."/>
            <person name="Porter C.F."/>
            <person name="Rogers A."/>
            <person name="Williams B."/>
            <person name="Antoshechkin I."/>
            <person name="Lee M.M."/>
            <person name="Goodwin Z."/>
            <person name="Lu X."/>
            <person name="Lewis E.E."/>
            <person name="Goodrich-Blair H."/>
            <person name="Stock S.P."/>
            <person name="Adams B.J."/>
            <person name="Sternberg P.W."/>
            <person name="Mortazavi A."/>
        </authorList>
    </citation>
    <scope>NUCLEOTIDE SEQUENCE [LARGE SCALE GENOMIC DNA]</scope>
    <source>
        <strain evidence="9 10">ALL</strain>
    </source>
</reference>
<feature type="coiled-coil region" evidence="5">
    <location>
        <begin position="493"/>
        <end position="520"/>
    </location>
</feature>
<dbReference type="AlphaFoldDB" id="A0A4U5MJK3"/>
<evidence type="ECO:0000259" key="8">
    <source>
        <dbReference type="PROSITE" id="PS51886"/>
    </source>
</evidence>
<dbReference type="Pfam" id="PF07534">
    <property type="entry name" value="TLD"/>
    <property type="match status" value="1"/>
</dbReference>
<dbReference type="SMART" id="SM00257">
    <property type="entry name" value="LysM"/>
    <property type="match status" value="1"/>
</dbReference>
<feature type="domain" description="TLDc" evidence="8">
    <location>
        <begin position="702"/>
        <end position="874"/>
    </location>
</feature>
<dbReference type="InterPro" id="IPR018392">
    <property type="entry name" value="LysM"/>
</dbReference>
<dbReference type="PROSITE" id="PS51886">
    <property type="entry name" value="TLDC"/>
    <property type="match status" value="1"/>
</dbReference>
<dbReference type="PROSITE" id="PS51782">
    <property type="entry name" value="LYSM"/>
    <property type="match status" value="1"/>
</dbReference>
<dbReference type="SMART" id="SM00584">
    <property type="entry name" value="TLDc"/>
    <property type="match status" value="1"/>
</dbReference>
<dbReference type="CDD" id="cd00118">
    <property type="entry name" value="LysM"/>
    <property type="match status" value="1"/>
</dbReference>
<accession>A0A4U5MJK3</accession>
<sequence length="875" mass="96810">MHYEVKDNDTLERIAAAHDCTVGELMKLNKMASRMVFPGQKILVPAPLPDDVFVDAPSAPNSSSSTSNHKAPHNLGIYLGDSHGLPPNNDSFAEGKTRGPGGAVPIQSTNSKNNSPDEKTIIVQERIVDSDCLQRFLKIKVKQMTESDGTVSGTLLVTPNCLMFDPDVQHPLVIENGSDLYGMVANMEEILSVSVYKDIDGLTGAKATKKRSVFDPDHLRSPEEPVSSAPIVEVDQEPEEGRPKFVGGDSGSESFESALEDQNFPSGTSLSGSGQMLTSIVEEDHHQHQNVQANLLRPTEKYGGSGKRRTVSDVTCEQSKAYEEEQENLSVMPMMTAGSETDVVDRPRSHAELEASTSIESTTSLPGTNNNNNNEKSSFFSRGSRYSPNLARRSFGRLGRTLSARANSVKGTVVSGTKTVVSHTKSAAGQVQTGIQSGARVIAQAPNNMVKMGSGLLQDVQEKPSQLMEMCDSFFSLERTNSEQSQSNATMKREQSLATLENLKQRTQQVREENLKKAKESMFSCATSTEEMPDLFKPIGQMISQSSDSELVSAPPELPYYMTVRLDKVKKKAKGKYSISSTSSYDEDCKFGNRRKREFWYAIPRAKADAIYHFLLHWSPEKYGQDTLTNEESEAAKKNAKSFLVLEDDSLTSNEQPSLYSQSLLDRQWELVSVGEICRRLSLDDEILASDLPLPEGAKSSQILDEFMIRQIVDILPPRAEGYPWVKIYSSEKNGFSLATMYRKMAEWNEDMSPVLLIVRDTAGHVFGAVVSTCIKPSEHYFGTGDSCLLFRFTGEYPHTRELRDFRWTGDNQFFVNAQKDSLSVGAGGGHYGLWLDADLYIGRTQRCQTFDNEPLTGGKMDFTVQFVEAFGFSM</sequence>
<feature type="compositionally biased region" description="Low complexity" evidence="6">
    <location>
        <begin position="56"/>
        <end position="68"/>
    </location>
</feature>
<reference evidence="9 10" key="2">
    <citation type="journal article" date="2019" name="G3 (Bethesda)">
        <title>Hybrid Assembly of the Genome of the Entomopathogenic Nematode Steinernema carpocapsae Identifies the X-Chromosome.</title>
        <authorList>
            <person name="Serra L."/>
            <person name="Macchietto M."/>
            <person name="Macias-Munoz A."/>
            <person name="McGill C.J."/>
            <person name="Rodriguez I.M."/>
            <person name="Rodriguez B."/>
            <person name="Murad R."/>
            <person name="Mortazavi A."/>
        </authorList>
    </citation>
    <scope>NUCLEOTIDE SEQUENCE [LARGE SCALE GENOMIC DNA]</scope>
    <source>
        <strain evidence="9 10">ALL</strain>
    </source>
</reference>
<keyword evidence="10" id="KW-1185">Reference proteome</keyword>
<keyword evidence="3" id="KW-0496">Mitochondrion</keyword>
<feature type="region of interest" description="Disordered" evidence="6">
    <location>
        <begin position="55"/>
        <end position="117"/>
    </location>
</feature>
<feature type="compositionally biased region" description="Polar residues" evidence="6">
    <location>
        <begin position="263"/>
        <end position="274"/>
    </location>
</feature>
<feature type="compositionally biased region" description="Basic and acidic residues" evidence="6">
    <location>
        <begin position="213"/>
        <end position="223"/>
    </location>
</feature>
<evidence type="ECO:0000256" key="2">
    <source>
        <dbReference type="ARBA" id="ARBA00009540"/>
    </source>
</evidence>
<organism evidence="9 10">
    <name type="scientific">Steinernema carpocapsae</name>
    <name type="common">Entomopathogenic nematode</name>
    <dbReference type="NCBI Taxonomy" id="34508"/>
    <lineage>
        <taxon>Eukaryota</taxon>
        <taxon>Metazoa</taxon>
        <taxon>Ecdysozoa</taxon>
        <taxon>Nematoda</taxon>
        <taxon>Chromadorea</taxon>
        <taxon>Rhabditida</taxon>
        <taxon>Tylenchina</taxon>
        <taxon>Panagrolaimomorpha</taxon>
        <taxon>Strongyloidoidea</taxon>
        <taxon>Steinernematidae</taxon>
        <taxon>Steinernema</taxon>
    </lineage>
</organism>
<keyword evidence="5" id="KW-0175">Coiled coil</keyword>
<evidence type="ECO:0000256" key="4">
    <source>
        <dbReference type="ARBA" id="ARBA00040604"/>
    </source>
</evidence>
<evidence type="ECO:0000259" key="7">
    <source>
        <dbReference type="PROSITE" id="PS51782"/>
    </source>
</evidence>
<dbReference type="GO" id="GO:0005634">
    <property type="term" value="C:nucleus"/>
    <property type="evidence" value="ECO:0007669"/>
    <property type="project" value="TreeGrafter"/>
</dbReference>